<evidence type="ECO:0000256" key="1">
    <source>
        <dbReference type="SAM" id="Phobius"/>
    </source>
</evidence>
<keyword evidence="1" id="KW-1133">Transmembrane helix</keyword>
<reference evidence="2 3" key="1">
    <citation type="submission" date="2016-10" db="EMBL/GenBank/DDBJ databases">
        <authorList>
            <person name="Varghese N."/>
            <person name="Submissions S."/>
        </authorList>
    </citation>
    <scope>NUCLEOTIDE SEQUENCE [LARGE SCALE GENOMIC DNA]</scope>
    <source>
        <strain evidence="2 3">BS2777</strain>
    </source>
</reference>
<proteinExistence type="predicted"/>
<keyword evidence="3" id="KW-1185">Reference proteome</keyword>
<dbReference type="EMBL" id="LT629801">
    <property type="protein sequence ID" value="SDU92660.1"/>
    <property type="molecule type" value="Genomic_DNA"/>
</dbReference>
<keyword evidence="1" id="KW-0472">Membrane</keyword>
<dbReference type="AlphaFoldDB" id="A0AAE8H9A9"/>
<protein>
    <submittedName>
        <fullName evidence="2">Uncharacterized protein</fullName>
    </submittedName>
</protein>
<accession>A0AAE8H9A9</accession>
<evidence type="ECO:0000313" key="2">
    <source>
        <dbReference type="EMBL" id="SDU92660.1"/>
    </source>
</evidence>
<dbReference type="NCBIfam" id="NF041882">
    <property type="entry name" value="PA3371_fam"/>
    <property type="match status" value="1"/>
</dbReference>
<sequence length="60" mass="6504">MMSKSAWLLLCLTAATGLYGLRTDAPDEQTTALIASGVSACLFVLTLFVGRRIKFDPVLR</sequence>
<dbReference type="InterPro" id="IPR049711">
    <property type="entry name" value="PA3371-like"/>
</dbReference>
<dbReference type="Proteomes" id="UP000182085">
    <property type="component" value="Chromosome I"/>
</dbReference>
<feature type="transmembrane region" description="Helical" evidence="1">
    <location>
        <begin position="30"/>
        <end position="50"/>
    </location>
</feature>
<keyword evidence="1" id="KW-0812">Transmembrane</keyword>
<name>A0AAE8H9A9_9PSED</name>
<gene>
    <name evidence="2" type="ORF">SAMN04490209_0781</name>
</gene>
<organism evidence="2 3">
    <name type="scientific">Pseudomonas rhodesiae</name>
    <dbReference type="NCBI Taxonomy" id="76760"/>
    <lineage>
        <taxon>Bacteria</taxon>
        <taxon>Pseudomonadati</taxon>
        <taxon>Pseudomonadota</taxon>
        <taxon>Gammaproteobacteria</taxon>
        <taxon>Pseudomonadales</taxon>
        <taxon>Pseudomonadaceae</taxon>
        <taxon>Pseudomonas</taxon>
    </lineage>
</organism>
<evidence type="ECO:0000313" key="3">
    <source>
        <dbReference type="Proteomes" id="UP000182085"/>
    </source>
</evidence>